<dbReference type="AlphaFoldDB" id="A0A562LSQ3"/>
<keyword evidence="1" id="KW-0677">Repeat</keyword>
<evidence type="ECO:0000313" key="9">
    <source>
        <dbReference type="Proteomes" id="UP000316471"/>
    </source>
</evidence>
<dbReference type="Pfam" id="PF13414">
    <property type="entry name" value="TPR_11"/>
    <property type="match status" value="1"/>
</dbReference>
<dbReference type="SMART" id="SM00862">
    <property type="entry name" value="Trans_reg_C"/>
    <property type="match status" value="1"/>
</dbReference>
<dbReference type="GO" id="GO:0003677">
    <property type="term" value="F:DNA binding"/>
    <property type="evidence" value="ECO:0007669"/>
    <property type="project" value="UniProtKB-UniRule"/>
</dbReference>
<evidence type="ECO:0000256" key="5">
    <source>
        <dbReference type="PROSITE-ProRule" id="PRU01091"/>
    </source>
</evidence>
<feature type="compositionally biased region" description="Low complexity" evidence="6">
    <location>
        <begin position="173"/>
        <end position="182"/>
    </location>
</feature>
<dbReference type="InterPro" id="IPR001867">
    <property type="entry name" value="OmpR/PhoB-type_DNA-bd"/>
</dbReference>
<reference evidence="8 9" key="1">
    <citation type="journal article" date="2015" name="Stand. Genomic Sci.">
        <title>Genomic Encyclopedia of Bacterial and Archaeal Type Strains, Phase III: the genomes of soil and plant-associated and newly described type strains.</title>
        <authorList>
            <person name="Whitman W.B."/>
            <person name="Woyke T."/>
            <person name="Klenk H.P."/>
            <person name="Zhou Y."/>
            <person name="Lilburn T.G."/>
            <person name="Beck B.J."/>
            <person name="De Vos P."/>
            <person name="Vandamme P."/>
            <person name="Eisen J.A."/>
            <person name="Garrity G."/>
            <person name="Hugenholtz P."/>
            <person name="Kyrpides N.C."/>
        </authorList>
    </citation>
    <scope>NUCLEOTIDE SEQUENCE [LARGE SCALE GENOMIC DNA]</scope>
    <source>
        <strain evidence="8 9">CGMCC 1.10136</strain>
    </source>
</reference>
<keyword evidence="3 5" id="KW-0238">DNA-binding</keyword>
<dbReference type="SUPFAM" id="SSF46894">
    <property type="entry name" value="C-terminal effector domain of the bipartite response regulators"/>
    <property type="match status" value="1"/>
</dbReference>
<keyword evidence="2 4" id="KW-0802">TPR repeat</keyword>
<comment type="caution">
    <text evidence="8">The sequence shown here is derived from an EMBL/GenBank/DDBJ whole genome shotgun (WGS) entry which is preliminary data.</text>
</comment>
<dbReference type="PROSITE" id="PS50005">
    <property type="entry name" value="TPR"/>
    <property type="match status" value="3"/>
</dbReference>
<dbReference type="Gene3D" id="1.10.10.10">
    <property type="entry name" value="Winged helix-like DNA-binding domain superfamily/Winged helix DNA-binding domain"/>
    <property type="match status" value="1"/>
</dbReference>
<dbReference type="Gene3D" id="3.40.50.10070">
    <property type="entry name" value="TolB, N-terminal domain"/>
    <property type="match status" value="1"/>
</dbReference>
<dbReference type="SMART" id="SM00028">
    <property type="entry name" value="TPR"/>
    <property type="match status" value="4"/>
</dbReference>
<dbReference type="PROSITE" id="PS51755">
    <property type="entry name" value="OMPR_PHOB"/>
    <property type="match status" value="1"/>
</dbReference>
<dbReference type="EMBL" id="VLKP01000006">
    <property type="protein sequence ID" value="TWI10593.1"/>
    <property type="molecule type" value="Genomic_DNA"/>
</dbReference>
<feature type="repeat" description="TPR" evidence="4">
    <location>
        <begin position="497"/>
        <end position="530"/>
    </location>
</feature>
<evidence type="ECO:0000256" key="4">
    <source>
        <dbReference type="PROSITE-ProRule" id="PRU00339"/>
    </source>
</evidence>
<dbReference type="Gene3D" id="1.25.40.10">
    <property type="entry name" value="Tetratricopeptide repeat domain"/>
    <property type="match status" value="3"/>
</dbReference>
<dbReference type="PANTHER" id="PTHR44227">
    <property type="match status" value="1"/>
</dbReference>
<evidence type="ECO:0000259" key="7">
    <source>
        <dbReference type="PROSITE" id="PS51755"/>
    </source>
</evidence>
<dbReference type="Pfam" id="PF13432">
    <property type="entry name" value="TPR_16"/>
    <property type="match status" value="1"/>
</dbReference>
<keyword evidence="9" id="KW-1185">Reference proteome</keyword>
<dbReference type="SUPFAM" id="SSF81901">
    <property type="entry name" value="HCP-like"/>
    <property type="match status" value="1"/>
</dbReference>
<dbReference type="PANTHER" id="PTHR44227:SF3">
    <property type="entry name" value="PROTEIN O-MANNOSYL-TRANSFERASE TMTC4"/>
    <property type="match status" value="1"/>
</dbReference>
<name>A0A562LSQ3_9GAMM</name>
<gene>
    <name evidence="8" type="ORF">IP93_01683</name>
</gene>
<accession>A0A562LSQ3</accession>
<dbReference type="GO" id="GO:0006355">
    <property type="term" value="P:regulation of DNA-templated transcription"/>
    <property type="evidence" value="ECO:0007669"/>
    <property type="project" value="InterPro"/>
</dbReference>
<organism evidence="8 9">
    <name type="scientific">Aerolutibacter ruishenii</name>
    <dbReference type="NCBI Taxonomy" id="686800"/>
    <lineage>
        <taxon>Bacteria</taxon>
        <taxon>Pseudomonadati</taxon>
        <taxon>Pseudomonadota</taxon>
        <taxon>Gammaproteobacteria</taxon>
        <taxon>Lysobacterales</taxon>
        <taxon>Lysobacteraceae</taxon>
        <taxon>Aerolutibacter</taxon>
    </lineage>
</organism>
<dbReference type="InterPro" id="IPR016032">
    <property type="entry name" value="Sig_transdc_resp-reg_C-effctor"/>
</dbReference>
<feature type="repeat" description="TPR" evidence="4">
    <location>
        <begin position="565"/>
        <end position="598"/>
    </location>
</feature>
<feature type="DNA-binding region" description="OmpR/PhoB-type" evidence="5">
    <location>
        <begin position="14"/>
        <end position="112"/>
    </location>
</feature>
<proteinExistence type="predicted"/>
<evidence type="ECO:0000256" key="6">
    <source>
        <dbReference type="SAM" id="MobiDB-lite"/>
    </source>
</evidence>
<evidence type="ECO:0000256" key="2">
    <source>
        <dbReference type="ARBA" id="ARBA00022803"/>
    </source>
</evidence>
<dbReference type="Proteomes" id="UP000316471">
    <property type="component" value="Unassembled WGS sequence"/>
</dbReference>
<dbReference type="InterPro" id="IPR019734">
    <property type="entry name" value="TPR_rpt"/>
</dbReference>
<feature type="repeat" description="TPR" evidence="4">
    <location>
        <begin position="531"/>
        <end position="564"/>
    </location>
</feature>
<dbReference type="GO" id="GO:0000160">
    <property type="term" value="P:phosphorelay signal transduction system"/>
    <property type="evidence" value="ECO:0007669"/>
    <property type="project" value="InterPro"/>
</dbReference>
<dbReference type="CDD" id="cd00383">
    <property type="entry name" value="trans_reg_C"/>
    <property type="match status" value="1"/>
</dbReference>
<dbReference type="InterPro" id="IPR036388">
    <property type="entry name" value="WH-like_DNA-bd_sf"/>
</dbReference>
<sequence>METPDPPPGKVFRDERYHFADIVVDAAGHTLTRGGQPVSVEPKVFTVLLTLLRQPGTLVPRDELLDVVWGHRHVTPGVLTRAIAQLRAALGDDAQHPRFIQTRHALGYRFIGTLEPGSTPEAPPSAEPAGLPGARGAVPVEADVPTPPAVPATASPGLLMADSDRGEPRRWSPHGTTPSTSGPDPPVGTQRWEAGPEAGIDGMPEPRWRWFTVIAIAGLLGVLGWLWLGRGGPPGPRADASVAVLPFTSLGSTQEDRYFAEGLAVEMHDALAGIPGVKVAAHLGPDARGRAESDPVALGRALGVATVLDATVRREGERIRISARLTDVGTGYTLWAHSYEREAAGVFEVQSEIAGKVVESLVGVLPTSRPQLSRRLKPTVSTAAYDAYLKGVQQLLVPRSEQALGRAVAFFKQALKEDAGFARAQAGICRVEIRRFESSRDAPALNRARTACDRAAHMDPNLLLVSLAMGDLDRVRGDYPQAIEHYTRALQDQALRPDAYIGLAATQAALGNNPVALDYYERAHQLRPGDANLHSELGYHHYLNGDLEKAIASYRIATTLQPDSAKLWSSLGGVYHVAGRRTQAADAYSRSLALEPTYGALSNFASLRFEDRAYTEAAELYRRAAQLEPDDYRLWGNIGDALAADPSTAAQARSPYARAATMAEAYMKLKGDDAMAPAQLAWYRANLDQVDGVRELLARADAMGTETAEVEFIAAQTLARMGDRGGAIERVRQALRAGVPLERIRTSPLLRGMDAEAASGSPAPAASSPPPKA</sequence>
<dbReference type="InterPro" id="IPR011990">
    <property type="entry name" value="TPR-like_helical_dom_sf"/>
</dbReference>
<dbReference type="RefSeq" id="WP_144814409.1">
    <property type="nucleotide sequence ID" value="NZ_VLKP01000006.1"/>
</dbReference>
<dbReference type="SUPFAM" id="SSF48452">
    <property type="entry name" value="TPR-like"/>
    <property type="match status" value="1"/>
</dbReference>
<evidence type="ECO:0000256" key="1">
    <source>
        <dbReference type="ARBA" id="ARBA00022737"/>
    </source>
</evidence>
<feature type="compositionally biased region" description="Low complexity" evidence="6">
    <location>
        <begin position="127"/>
        <end position="144"/>
    </location>
</feature>
<dbReference type="OrthoDB" id="1971692at2"/>
<protein>
    <submittedName>
        <fullName evidence="8">TolB-like protein</fullName>
    </submittedName>
</protein>
<dbReference type="Pfam" id="PF00486">
    <property type="entry name" value="Trans_reg_C"/>
    <property type="match status" value="1"/>
</dbReference>
<evidence type="ECO:0000256" key="3">
    <source>
        <dbReference type="ARBA" id="ARBA00023125"/>
    </source>
</evidence>
<dbReference type="InterPro" id="IPR052346">
    <property type="entry name" value="O-mannosyl-transferase_TMTC"/>
</dbReference>
<evidence type="ECO:0000313" key="8">
    <source>
        <dbReference type="EMBL" id="TWI10593.1"/>
    </source>
</evidence>
<feature type="domain" description="OmpR/PhoB-type" evidence="7">
    <location>
        <begin position="14"/>
        <end position="112"/>
    </location>
</feature>
<feature type="region of interest" description="Disordered" evidence="6">
    <location>
        <begin position="114"/>
        <end position="201"/>
    </location>
</feature>